<evidence type="ECO:0000313" key="3">
    <source>
        <dbReference type="Proteomes" id="UP000029453"/>
    </source>
</evidence>
<feature type="non-terminal residue" evidence="1">
    <location>
        <position position="22"/>
    </location>
</feature>
<comment type="caution">
    <text evidence="1">The sequence shown here is derived from an EMBL/GenBank/DDBJ whole genome shotgun (WGS) entry which is preliminary data.</text>
</comment>
<evidence type="ECO:0000313" key="2">
    <source>
        <dbReference type="EMBL" id="GAC44466.1"/>
    </source>
</evidence>
<protein>
    <submittedName>
        <fullName evidence="1">Uncharacterized protein</fullName>
    </submittedName>
</protein>
<name>M9LRR6_PAEPP</name>
<keyword evidence="3" id="KW-1185">Reference proteome</keyword>
<dbReference type="Proteomes" id="UP000029453">
    <property type="component" value="Unassembled WGS sequence"/>
</dbReference>
<evidence type="ECO:0000313" key="1">
    <source>
        <dbReference type="EMBL" id="GAC44186.1"/>
    </source>
</evidence>
<dbReference type="EMBL" id="BALG01000367">
    <property type="protein sequence ID" value="GAC44186.1"/>
    <property type="molecule type" value="Genomic_DNA"/>
</dbReference>
<dbReference type="AlphaFoldDB" id="M9LRR6"/>
<reference evidence="1 3" key="1">
    <citation type="submission" date="2012-10" db="EMBL/GenBank/DDBJ databases">
        <title>Draft Genome Sequence of Paenibacillus popilliae ATCC 14706T.</title>
        <authorList>
            <person name="Iiyama K."/>
            <person name="Mori K."/>
            <person name="Mon H."/>
            <person name="Chieda Y."/>
            <person name="Lee J.M."/>
            <person name="Kusakabe T."/>
            <person name="Tashiro K."/>
            <person name="Asano S."/>
            <person name="Yasunaga-Aoki C."/>
            <person name="Shimizu S."/>
        </authorList>
    </citation>
    <scope>NUCLEOTIDE SEQUENCE [LARGE SCALE GENOMIC DNA]</scope>
    <source>
        <strain evidence="1 3">ATCC 14706</strain>
    </source>
</reference>
<accession>M9LRR6</accession>
<sequence>MKIGHRIIYDAQTGKVLNGTFG</sequence>
<dbReference type="EMBL" id="BALG01000507">
    <property type="protein sequence ID" value="GAC44466.1"/>
    <property type="molecule type" value="Genomic_DNA"/>
</dbReference>
<organism evidence="1 3">
    <name type="scientific">Paenibacillus popilliae ATCC 14706</name>
    <dbReference type="NCBI Taxonomy" id="1212764"/>
    <lineage>
        <taxon>Bacteria</taxon>
        <taxon>Bacillati</taxon>
        <taxon>Bacillota</taxon>
        <taxon>Bacilli</taxon>
        <taxon>Bacillales</taxon>
        <taxon>Paenibacillaceae</taxon>
        <taxon>Paenibacillus</taxon>
    </lineage>
</organism>
<gene>
    <name evidence="1" type="ORF">PPOP_3589</name>
    <name evidence="2" type="ORF">PPOP_3872</name>
</gene>
<proteinExistence type="predicted"/>